<dbReference type="Pfam" id="PF21806">
    <property type="entry name" value="DUF6879"/>
    <property type="match status" value="1"/>
</dbReference>
<name>A0A5R8NEN8_9NOCA</name>
<comment type="caution">
    <text evidence="2">The sequence shown here is derived from an EMBL/GenBank/DDBJ whole genome shotgun (WGS) entry which is preliminary data.</text>
</comment>
<evidence type="ECO:0000259" key="1">
    <source>
        <dbReference type="Pfam" id="PF21806"/>
    </source>
</evidence>
<evidence type="ECO:0000313" key="2">
    <source>
        <dbReference type="EMBL" id="TLF74076.1"/>
    </source>
</evidence>
<proteinExistence type="predicted"/>
<dbReference type="Proteomes" id="UP000306378">
    <property type="component" value="Unassembled WGS sequence"/>
</dbReference>
<feature type="domain" description="DUF6879" evidence="1">
    <location>
        <begin position="16"/>
        <end position="175"/>
    </location>
</feature>
<sequence length="182" mass="20800">MRAITGELAGEGIYGQFFRNAQLYAVHVEVQDTYRMPDEYEPLERWRATGEIVETDGGREWCKLVAETVARGVEVKRIRVVTVPHTEYTRWLLDACAPNIAAGEQIRYLPRHQVEGFLPSDDFWLFDGDVAAFNTIDENGNGVGLAVTEDSKLVECCMVAYWQLWKQGIDRDDYLRSEFASQ</sequence>
<protein>
    <recommendedName>
        <fullName evidence="1">DUF6879 domain-containing protein</fullName>
    </recommendedName>
</protein>
<dbReference type="AlphaFoldDB" id="A0A5R8NEN8"/>
<dbReference type="RefSeq" id="WP_138451772.1">
    <property type="nucleotide sequence ID" value="NZ_VBUT01000011.1"/>
</dbReference>
<evidence type="ECO:0000313" key="3">
    <source>
        <dbReference type="Proteomes" id="UP000306378"/>
    </source>
</evidence>
<dbReference type="InterPro" id="IPR049244">
    <property type="entry name" value="DUF6879"/>
</dbReference>
<gene>
    <name evidence="2" type="ORF">FEK34_25490</name>
</gene>
<reference evidence="2 3" key="1">
    <citation type="submission" date="2019-05" db="EMBL/GenBank/DDBJ databases">
        <title>Genomes sequences of two Nocardia cyriacigeorgica environmental isolates, type strains Nocardia asteroides ATCC 19247 and Nocardia cyriacigeorgica DSM 44484.</title>
        <authorList>
            <person name="Vautrin F."/>
            <person name="Bergeron E."/>
            <person name="Dubost A."/>
            <person name="Abrouk D."/>
            <person name="Rodriguez Nava V."/>
            <person name="Pujic P."/>
        </authorList>
    </citation>
    <scope>NUCLEOTIDE SEQUENCE [LARGE SCALE GENOMIC DNA]</scope>
    <source>
        <strain evidence="2 3">EML 446</strain>
    </source>
</reference>
<dbReference type="EMBL" id="VBUT01000011">
    <property type="protein sequence ID" value="TLF74076.1"/>
    <property type="molecule type" value="Genomic_DNA"/>
</dbReference>
<accession>A0A5R8NEN8</accession>
<organism evidence="2 3">
    <name type="scientific">Nocardia cyriacigeorgica</name>
    <dbReference type="NCBI Taxonomy" id="135487"/>
    <lineage>
        <taxon>Bacteria</taxon>
        <taxon>Bacillati</taxon>
        <taxon>Actinomycetota</taxon>
        <taxon>Actinomycetes</taxon>
        <taxon>Mycobacteriales</taxon>
        <taxon>Nocardiaceae</taxon>
        <taxon>Nocardia</taxon>
    </lineage>
</organism>